<comment type="subcellular location">
    <subcellularLocation>
        <location evidence="2">Cell membrane</location>
        <topology evidence="2">Multi-pass membrane protein</topology>
    </subcellularLocation>
</comment>
<dbReference type="NCBIfam" id="TIGR00229">
    <property type="entry name" value="sensory_box"/>
    <property type="match status" value="2"/>
</dbReference>
<dbReference type="Pfam" id="PF00512">
    <property type="entry name" value="HisKA"/>
    <property type="match status" value="1"/>
</dbReference>
<keyword evidence="16" id="KW-0175">Coiled coil</keyword>
<dbReference type="InterPro" id="IPR036890">
    <property type="entry name" value="HATPase_C_sf"/>
</dbReference>
<dbReference type="CDD" id="cd16922">
    <property type="entry name" value="HATPase_EvgS-ArcB-TorS-like"/>
    <property type="match status" value="1"/>
</dbReference>
<evidence type="ECO:0000256" key="9">
    <source>
        <dbReference type="ARBA" id="ARBA00022777"/>
    </source>
</evidence>
<dbReference type="CDD" id="cd00082">
    <property type="entry name" value="HisKA"/>
    <property type="match status" value="1"/>
</dbReference>
<sequence>MRISFRTKTIVGIAVIEALFLSLLIVNSIKILSSSHEDELEYRANTLTNVFSHAVADAVLSLDLATLYTLVDDLLASDEVLQVEVANRQRTLILKTKENATVTAEQAIQSERPIRVGDSEFGYVRLWLDSTYVEDVVAHAKFQSIRIAVIEILFVSLASIALGAYLTTQLSRLRGEIKKVGEGDLSPTERRFIPNDELGDTLTAFTNLKAALSAAESERAEVLRRVSELAEENLQKELWLKTIINQLVDGVVAFNAKGDIQYANAPAQKLFGYLNEPLAGLNIFTLPWTELQKERIAEFIHRDPSDQVRESLTRHSDEVLYRMDGSSISAILTLSHTSINDESYFILTLHEMVWRKQVDDQLAVSDAIRTGMLESSSSAVIAIDDDGLILEFNPAAERLFGYRRQQVLGQDMAELIMPERLREGHRMGMAHYKKTKEGPILRQVVEVVAHNCEGREFPIELAVAPIETKSGTIFTAVISDISERIKNTERLQQAKEDADDANREKSRFLASMSHEIRTPLNIILGMVDLLQNTPLNDKQRGFTLSAENAGRNLLDMVNDILDLSKIEAGKMEPKLQTINPVQLFEETVQLFNQRCIAKNLALTIETSSELPKAVVTDASFYRQIISNLMANAVNYTNNGSITARLQIKTINGLPHLSAEIEDTGVGLSPEEQKQLFQEFTQVHQAHPKQTKGSGIGLVICRELANLCGGDITLTSEVGKGSTFAFQLPVTLAEISEPAQQPRVEQAHNVLKGARILLVEDSEANRVIANTFLEDAGCIVTEAVDGLDAIEQVKSHHFDAILMDMRMPNMGGVEAAEHIRRNQLAESTPIIALTAHALVEVRDNCLAVGMQDFLTKPIERKLLLRTLNHWLTEPMQNSQAAPAEPVINDENDLLIFDEGAVNQLIEDTSEKAVSHMLNVFFRECDQRLKLILQARQDADSEAMGVSAHALKSSAKTFGAMQLSAVAEKLEAACANADAALQETLVDQLPELMADTKGLMNTMLANWWQPETQEQT</sequence>
<dbReference type="Gene3D" id="3.30.450.20">
    <property type="entry name" value="PAS domain"/>
    <property type="match status" value="2"/>
</dbReference>
<reference evidence="24 25" key="1">
    <citation type="submission" date="2019-03" db="EMBL/GenBank/DDBJ databases">
        <title>Genomic Encyclopedia of Archaeal and Bacterial Type Strains, Phase II (KMG-II): from individual species to whole genera.</title>
        <authorList>
            <person name="Goeker M."/>
        </authorList>
    </citation>
    <scope>NUCLEOTIDE SEQUENCE [LARGE SCALE GENOMIC DNA]</scope>
    <source>
        <strain evidence="24 25">DSM 15388</strain>
    </source>
</reference>
<keyword evidence="10" id="KW-0067">ATP-binding</keyword>
<feature type="modified residue" description="4-aspartylphosphate" evidence="15">
    <location>
        <position position="803"/>
    </location>
</feature>
<evidence type="ECO:0000259" key="18">
    <source>
        <dbReference type="PROSITE" id="PS50109"/>
    </source>
</evidence>
<evidence type="ECO:0000256" key="17">
    <source>
        <dbReference type="SAM" id="Phobius"/>
    </source>
</evidence>
<dbReference type="SMART" id="SM00387">
    <property type="entry name" value="HATPase_c"/>
    <property type="match status" value="1"/>
</dbReference>
<dbReference type="FunFam" id="3.30.565.10:FF:000010">
    <property type="entry name" value="Sensor histidine kinase RcsC"/>
    <property type="match status" value="1"/>
</dbReference>
<dbReference type="PROSITE" id="PS50894">
    <property type="entry name" value="HPT"/>
    <property type="match status" value="1"/>
</dbReference>
<dbReference type="SUPFAM" id="SSF55785">
    <property type="entry name" value="PYP-like sensor domain (PAS domain)"/>
    <property type="match status" value="2"/>
</dbReference>
<dbReference type="Gene3D" id="1.10.287.130">
    <property type="match status" value="1"/>
</dbReference>
<feature type="coiled-coil region" evidence="16">
    <location>
        <begin position="484"/>
        <end position="511"/>
    </location>
</feature>
<feature type="transmembrane region" description="Helical" evidence="17">
    <location>
        <begin position="147"/>
        <end position="166"/>
    </location>
</feature>
<dbReference type="Pfam" id="PF00989">
    <property type="entry name" value="PAS"/>
    <property type="match status" value="2"/>
</dbReference>
<dbReference type="InterPro" id="IPR011006">
    <property type="entry name" value="CheY-like_superfamily"/>
</dbReference>
<evidence type="ECO:0000256" key="2">
    <source>
        <dbReference type="ARBA" id="ARBA00004651"/>
    </source>
</evidence>
<feature type="domain" description="HAMP" evidence="22">
    <location>
        <begin position="164"/>
        <end position="217"/>
    </location>
</feature>
<feature type="domain" description="PAC" evidence="21">
    <location>
        <begin position="443"/>
        <end position="493"/>
    </location>
</feature>
<dbReference type="PROSITE" id="PS50109">
    <property type="entry name" value="HIS_KIN"/>
    <property type="match status" value="1"/>
</dbReference>
<feature type="domain" description="Histidine kinase" evidence="18">
    <location>
        <begin position="511"/>
        <end position="731"/>
    </location>
</feature>
<dbReference type="PROSITE" id="PS50113">
    <property type="entry name" value="PAC"/>
    <property type="match status" value="1"/>
</dbReference>
<dbReference type="Gene3D" id="3.30.565.10">
    <property type="entry name" value="Histidine kinase-like ATPase, C-terminal domain"/>
    <property type="match status" value="1"/>
</dbReference>
<organism evidence="24 25">
    <name type="scientific">Reinekea marinisedimentorum</name>
    <dbReference type="NCBI Taxonomy" id="230495"/>
    <lineage>
        <taxon>Bacteria</taxon>
        <taxon>Pseudomonadati</taxon>
        <taxon>Pseudomonadota</taxon>
        <taxon>Gammaproteobacteria</taxon>
        <taxon>Oceanospirillales</taxon>
        <taxon>Saccharospirillaceae</taxon>
        <taxon>Reinekea</taxon>
    </lineage>
</organism>
<evidence type="ECO:0000256" key="7">
    <source>
        <dbReference type="ARBA" id="ARBA00022692"/>
    </source>
</evidence>
<dbReference type="GO" id="GO:0006355">
    <property type="term" value="P:regulation of DNA-templated transcription"/>
    <property type="evidence" value="ECO:0007669"/>
    <property type="project" value="InterPro"/>
</dbReference>
<dbReference type="InterPro" id="IPR008207">
    <property type="entry name" value="Sig_transdc_His_kin_Hpt_dom"/>
</dbReference>
<proteinExistence type="predicted"/>
<feature type="domain" description="HPt" evidence="23">
    <location>
        <begin position="908"/>
        <end position="1005"/>
    </location>
</feature>
<keyword evidence="12" id="KW-0902">Two-component regulatory system</keyword>
<keyword evidence="13 17" id="KW-0472">Membrane</keyword>
<dbReference type="RefSeq" id="WP_132700316.1">
    <property type="nucleotide sequence ID" value="NZ_SLZR01000003.1"/>
</dbReference>
<evidence type="ECO:0000256" key="1">
    <source>
        <dbReference type="ARBA" id="ARBA00000085"/>
    </source>
</evidence>
<dbReference type="Gene3D" id="6.10.340.10">
    <property type="match status" value="1"/>
</dbReference>
<dbReference type="Gene3D" id="1.20.120.160">
    <property type="entry name" value="HPT domain"/>
    <property type="match status" value="1"/>
</dbReference>
<dbReference type="OrthoDB" id="9810730at2"/>
<dbReference type="SMART" id="SM00388">
    <property type="entry name" value="HisKA"/>
    <property type="match status" value="1"/>
</dbReference>
<dbReference type="Pfam" id="PF01627">
    <property type="entry name" value="Hpt"/>
    <property type="match status" value="1"/>
</dbReference>
<keyword evidence="11 17" id="KW-1133">Transmembrane helix</keyword>
<comment type="caution">
    <text evidence="24">The sequence shown here is derived from an EMBL/GenBank/DDBJ whole genome shotgun (WGS) entry which is preliminary data.</text>
</comment>
<dbReference type="SMART" id="SM00091">
    <property type="entry name" value="PAS"/>
    <property type="match status" value="2"/>
</dbReference>
<evidence type="ECO:0000259" key="19">
    <source>
        <dbReference type="PROSITE" id="PS50110"/>
    </source>
</evidence>
<protein>
    <recommendedName>
        <fullName evidence="3">histidine kinase</fullName>
        <ecNumber evidence="3">2.7.13.3</ecNumber>
    </recommendedName>
</protein>
<keyword evidence="4" id="KW-1003">Cell membrane</keyword>
<evidence type="ECO:0000313" key="25">
    <source>
        <dbReference type="Proteomes" id="UP000295793"/>
    </source>
</evidence>
<dbReference type="PANTHER" id="PTHR45339:SF1">
    <property type="entry name" value="HYBRID SIGNAL TRANSDUCTION HISTIDINE KINASE J"/>
    <property type="match status" value="1"/>
</dbReference>
<evidence type="ECO:0000256" key="10">
    <source>
        <dbReference type="ARBA" id="ARBA00022840"/>
    </source>
</evidence>
<evidence type="ECO:0000256" key="12">
    <source>
        <dbReference type="ARBA" id="ARBA00023012"/>
    </source>
</evidence>
<name>A0A4R3IAX1_9GAMM</name>
<dbReference type="InterPro" id="IPR004358">
    <property type="entry name" value="Sig_transdc_His_kin-like_C"/>
</dbReference>
<dbReference type="InterPro" id="IPR003661">
    <property type="entry name" value="HisK_dim/P_dom"/>
</dbReference>
<dbReference type="InterPro" id="IPR035965">
    <property type="entry name" value="PAS-like_dom_sf"/>
</dbReference>
<dbReference type="Pfam" id="PF02518">
    <property type="entry name" value="HATPase_c"/>
    <property type="match status" value="1"/>
</dbReference>
<dbReference type="PRINTS" id="PR00344">
    <property type="entry name" value="BCTRLSENSOR"/>
</dbReference>
<dbReference type="InterPro" id="IPR001789">
    <property type="entry name" value="Sig_transdc_resp-reg_receiver"/>
</dbReference>
<dbReference type="SUPFAM" id="SSF55874">
    <property type="entry name" value="ATPase domain of HSP90 chaperone/DNA topoisomerase II/histidine kinase"/>
    <property type="match status" value="1"/>
</dbReference>
<evidence type="ECO:0000259" key="22">
    <source>
        <dbReference type="PROSITE" id="PS50885"/>
    </source>
</evidence>
<keyword evidence="25" id="KW-1185">Reference proteome</keyword>
<dbReference type="PANTHER" id="PTHR45339">
    <property type="entry name" value="HYBRID SIGNAL TRANSDUCTION HISTIDINE KINASE J"/>
    <property type="match status" value="1"/>
</dbReference>
<dbReference type="InterPro" id="IPR036641">
    <property type="entry name" value="HPT_dom_sf"/>
</dbReference>
<dbReference type="GO" id="GO:0000155">
    <property type="term" value="F:phosphorelay sensor kinase activity"/>
    <property type="evidence" value="ECO:0007669"/>
    <property type="project" value="InterPro"/>
</dbReference>
<dbReference type="GO" id="GO:0005524">
    <property type="term" value="F:ATP binding"/>
    <property type="evidence" value="ECO:0007669"/>
    <property type="project" value="UniProtKB-KW"/>
</dbReference>
<evidence type="ECO:0000256" key="3">
    <source>
        <dbReference type="ARBA" id="ARBA00012438"/>
    </source>
</evidence>
<feature type="domain" description="Response regulatory" evidence="19">
    <location>
        <begin position="754"/>
        <end position="870"/>
    </location>
</feature>
<gene>
    <name evidence="24" type="ORF">BCF53_10352</name>
</gene>
<evidence type="ECO:0000256" key="13">
    <source>
        <dbReference type="ARBA" id="ARBA00023136"/>
    </source>
</evidence>
<dbReference type="PROSITE" id="PS50112">
    <property type="entry name" value="PAS"/>
    <property type="match status" value="2"/>
</dbReference>
<feature type="coiled-coil region" evidence="16">
    <location>
        <begin position="205"/>
        <end position="232"/>
    </location>
</feature>
<feature type="domain" description="PAS" evidence="20">
    <location>
        <begin position="236"/>
        <end position="314"/>
    </location>
</feature>
<accession>A0A4R3IAX1</accession>
<dbReference type="InterPro" id="IPR003660">
    <property type="entry name" value="HAMP_dom"/>
</dbReference>
<evidence type="ECO:0000256" key="6">
    <source>
        <dbReference type="ARBA" id="ARBA00022679"/>
    </source>
</evidence>
<evidence type="ECO:0000256" key="14">
    <source>
        <dbReference type="PROSITE-ProRule" id="PRU00110"/>
    </source>
</evidence>
<dbReference type="AlphaFoldDB" id="A0A4R3IAX1"/>
<evidence type="ECO:0000256" key="11">
    <source>
        <dbReference type="ARBA" id="ARBA00022989"/>
    </source>
</evidence>
<evidence type="ECO:0000256" key="15">
    <source>
        <dbReference type="PROSITE-ProRule" id="PRU00169"/>
    </source>
</evidence>
<keyword evidence="9" id="KW-0418">Kinase</keyword>
<evidence type="ECO:0000259" key="20">
    <source>
        <dbReference type="PROSITE" id="PS50112"/>
    </source>
</evidence>
<dbReference type="Pfam" id="PF00072">
    <property type="entry name" value="Response_reg"/>
    <property type="match status" value="1"/>
</dbReference>
<keyword evidence="7 17" id="KW-0812">Transmembrane</keyword>
<dbReference type="InterPro" id="IPR005467">
    <property type="entry name" value="His_kinase_dom"/>
</dbReference>
<dbReference type="SMART" id="SM00448">
    <property type="entry name" value="REC"/>
    <property type="match status" value="1"/>
</dbReference>
<comment type="catalytic activity">
    <reaction evidence="1">
        <text>ATP + protein L-histidine = ADP + protein N-phospho-L-histidine.</text>
        <dbReference type="EC" id="2.7.13.3"/>
    </reaction>
</comment>
<dbReference type="InterPro" id="IPR000014">
    <property type="entry name" value="PAS"/>
</dbReference>
<feature type="domain" description="PAS" evidence="20">
    <location>
        <begin position="365"/>
        <end position="419"/>
    </location>
</feature>
<keyword evidence="8" id="KW-0547">Nucleotide-binding</keyword>
<evidence type="ECO:0000256" key="4">
    <source>
        <dbReference type="ARBA" id="ARBA00022475"/>
    </source>
</evidence>
<dbReference type="SUPFAM" id="SSF47384">
    <property type="entry name" value="Homodimeric domain of signal transducing histidine kinase"/>
    <property type="match status" value="1"/>
</dbReference>
<dbReference type="InterPro" id="IPR013767">
    <property type="entry name" value="PAS_fold"/>
</dbReference>
<evidence type="ECO:0000256" key="8">
    <source>
        <dbReference type="ARBA" id="ARBA00022741"/>
    </source>
</evidence>
<evidence type="ECO:0000313" key="24">
    <source>
        <dbReference type="EMBL" id="TCS42391.1"/>
    </source>
</evidence>
<dbReference type="EC" id="2.7.13.3" evidence="3"/>
<dbReference type="CDD" id="cd17546">
    <property type="entry name" value="REC_hyHK_CKI1_RcsC-like"/>
    <property type="match status" value="1"/>
</dbReference>
<evidence type="ECO:0000259" key="23">
    <source>
        <dbReference type="PROSITE" id="PS50894"/>
    </source>
</evidence>
<dbReference type="Gene3D" id="3.40.50.2300">
    <property type="match status" value="1"/>
</dbReference>
<evidence type="ECO:0000259" key="21">
    <source>
        <dbReference type="PROSITE" id="PS50113"/>
    </source>
</evidence>
<dbReference type="InterPro" id="IPR003594">
    <property type="entry name" value="HATPase_dom"/>
</dbReference>
<dbReference type="EMBL" id="SLZR01000003">
    <property type="protein sequence ID" value="TCS42391.1"/>
    <property type="molecule type" value="Genomic_DNA"/>
</dbReference>
<dbReference type="Proteomes" id="UP000295793">
    <property type="component" value="Unassembled WGS sequence"/>
</dbReference>
<dbReference type="InterPro" id="IPR036097">
    <property type="entry name" value="HisK_dim/P_sf"/>
</dbReference>
<feature type="modified residue" description="Phosphohistidine" evidence="14">
    <location>
        <position position="947"/>
    </location>
</feature>
<keyword evidence="5 15" id="KW-0597">Phosphoprotein</keyword>
<dbReference type="SUPFAM" id="SSF52172">
    <property type="entry name" value="CheY-like"/>
    <property type="match status" value="1"/>
</dbReference>
<evidence type="ECO:0000256" key="16">
    <source>
        <dbReference type="SAM" id="Coils"/>
    </source>
</evidence>
<dbReference type="CDD" id="cd00130">
    <property type="entry name" value="PAS"/>
    <property type="match status" value="2"/>
</dbReference>
<dbReference type="SUPFAM" id="SSF47226">
    <property type="entry name" value="Histidine-containing phosphotransfer domain, HPT domain"/>
    <property type="match status" value="1"/>
</dbReference>
<dbReference type="PROSITE" id="PS50110">
    <property type="entry name" value="RESPONSE_REGULATORY"/>
    <property type="match status" value="1"/>
</dbReference>
<dbReference type="InterPro" id="IPR000700">
    <property type="entry name" value="PAS-assoc_C"/>
</dbReference>
<dbReference type="PROSITE" id="PS50885">
    <property type="entry name" value="HAMP"/>
    <property type="match status" value="1"/>
</dbReference>
<evidence type="ECO:0000256" key="5">
    <source>
        <dbReference type="ARBA" id="ARBA00022553"/>
    </source>
</evidence>
<keyword evidence="6" id="KW-0808">Transferase</keyword>
<dbReference type="GO" id="GO:0005886">
    <property type="term" value="C:plasma membrane"/>
    <property type="evidence" value="ECO:0007669"/>
    <property type="project" value="UniProtKB-SubCell"/>
</dbReference>